<dbReference type="InterPro" id="IPR001841">
    <property type="entry name" value="Znf_RING"/>
</dbReference>
<evidence type="ECO:0000256" key="5">
    <source>
        <dbReference type="SAM" id="MobiDB-lite"/>
    </source>
</evidence>
<accession>A0A816RYN1</accession>
<sequence length="603" mass="67097">MAAADRMQRLATCPICLDKFRLPRVLPCMHTFCLTPCLTNLVDPRARSLRCPECRREHVIPQGLKEKIVYIVLIEILISGGVQAFPSNLTMIGFLDIQPSTNIDLPDRCCRCNAQKQTLVNCHDCSNFFCTECREPHLRETFQNINSSVSQLRRTLPALSDKITPYQQRVNIVKTNHEQIRREISLAIATLIDELKHREAALLTEAEVYMQSQLRTSRLQQENGEVELASVASFCESVGAAFANGQFVTDVDLANMRAQSNRYSQQIQAVQTQIPSDVQKLRLVFNDQAAVSSAIQNFGRLIDTSQEQQSLISVNQVAQFQQQQQQQQQHQSRVSTVLYPPYATTQYVTPPRNPSQWQAQSQNDQYRHLENLYYSRRNTESQTPLLSQTIGYLPTQIDPSRSANNPFADLSATVPARANTSSYTASWDPQGFHRSTSTVQSSSIFGSNPFAAANNRQAQQSSSQSAPPPPPESSPRRNYVTSTTAARSLEGDDRPIFGGRGSGNGGGGGRGGTIVGRGRGQTSTISPIQEQVPSTNGLQRQRTFILDQPSAPNLPQSGAQKPRDTVIVRDLYNVRRRNRARTPVAFTVDLNQREQTSTDNSTG</sequence>
<evidence type="ECO:0000313" key="8">
    <source>
        <dbReference type="Proteomes" id="UP000663824"/>
    </source>
</evidence>
<reference evidence="7" key="1">
    <citation type="submission" date="2021-02" db="EMBL/GenBank/DDBJ databases">
        <authorList>
            <person name="Nowell W R."/>
        </authorList>
    </citation>
    <scope>NUCLEOTIDE SEQUENCE</scope>
</reference>
<keyword evidence="2 4" id="KW-0863">Zinc-finger</keyword>
<organism evidence="7 8">
    <name type="scientific">Rotaria magnacalcarata</name>
    <dbReference type="NCBI Taxonomy" id="392030"/>
    <lineage>
        <taxon>Eukaryota</taxon>
        <taxon>Metazoa</taxon>
        <taxon>Spiralia</taxon>
        <taxon>Gnathifera</taxon>
        <taxon>Rotifera</taxon>
        <taxon>Eurotatoria</taxon>
        <taxon>Bdelloidea</taxon>
        <taxon>Philodinida</taxon>
        <taxon>Philodinidae</taxon>
        <taxon>Rotaria</taxon>
    </lineage>
</organism>
<dbReference type="CDD" id="cd16524">
    <property type="entry name" value="RING-HC_NHL-1-like"/>
    <property type="match status" value="1"/>
</dbReference>
<dbReference type="Proteomes" id="UP000663824">
    <property type="component" value="Unassembled WGS sequence"/>
</dbReference>
<feature type="compositionally biased region" description="Polar residues" evidence="5">
    <location>
        <begin position="521"/>
        <end position="538"/>
    </location>
</feature>
<dbReference type="PANTHER" id="PTHR25462">
    <property type="entry name" value="BONUS, ISOFORM C-RELATED"/>
    <property type="match status" value="1"/>
</dbReference>
<feature type="domain" description="RING-type" evidence="6">
    <location>
        <begin position="13"/>
        <end position="55"/>
    </location>
</feature>
<evidence type="ECO:0000259" key="6">
    <source>
        <dbReference type="PROSITE" id="PS50089"/>
    </source>
</evidence>
<feature type="compositionally biased region" description="Polar residues" evidence="5">
    <location>
        <begin position="422"/>
        <end position="446"/>
    </location>
</feature>
<feature type="region of interest" description="Disordered" evidence="5">
    <location>
        <begin position="422"/>
        <end position="538"/>
    </location>
</feature>
<proteinExistence type="predicted"/>
<dbReference type="PROSITE" id="PS50089">
    <property type="entry name" value="ZF_RING_2"/>
    <property type="match status" value="1"/>
</dbReference>
<evidence type="ECO:0000256" key="1">
    <source>
        <dbReference type="ARBA" id="ARBA00022723"/>
    </source>
</evidence>
<evidence type="ECO:0000256" key="2">
    <source>
        <dbReference type="ARBA" id="ARBA00022771"/>
    </source>
</evidence>
<protein>
    <recommendedName>
        <fullName evidence="6">RING-type domain-containing protein</fullName>
    </recommendedName>
</protein>
<dbReference type="InterPro" id="IPR013083">
    <property type="entry name" value="Znf_RING/FYVE/PHD"/>
</dbReference>
<dbReference type="Pfam" id="PF13445">
    <property type="entry name" value="zf-RING_UBOX"/>
    <property type="match status" value="1"/>
</dbReference>
<feature type="compositionally biased region" description="Gly residues" evidence="5">
    <location>
        <begin position="498"/>
        <end position="519"/>
    </location>
</feature>
<evidence type="ECO:0000256" key="4">
    <source>
        <dbReference type="PROSITE-ProRule" id="PRU00175"/>
    </source>
</evidence>
<feature type="compositionally biased region" description="Low complexity" evidence="5">
    <location>
        <begin position="451"/>
        <end position="465"/>
    </location>
</feature>
<dbReference type="InterPro" id="IPR027370">
    <property type="entry name" value="Znf-RING_euk"/>
</dbReference>
<dbReference type="SUPFAM" id="SSF57850">
    <property type="entry name" value="RING/U-box"/>
    <property type="match status" value="1"/>
</dbReference>
<dbReference type="EMBL" id="CAJNRE010009368">
    <property type="protein sequence ID" value="CAF2081194.1"/>
    <property type="molecule type" value="Genomic_DNA"/>
</dbReference>
<dbReference type="PANTHER" id="PTHR25462:SF296">
    <property type="entry name" value="MEIOTIC P26, ISOFORM F"/>
    <property type="match status" value="1"/>
</dbReference>
<evidence type="ECO:0000313" key="7">
    <source>
        <dbReference type="EMBL" id="CAF2081194.1"/>
    </source>
</evidence>
<keyword evidence="1" id="KW-0479">Metal-binding</keyword>
<dbReference type="GO" id="GO:0008270">
    <property type="term" value="F:zinc ion binding"/>
    <property type="evidence" value="ECO:0007669"/>
    <property type="project" value="UniProtKB-KW"/>
</dbReference>
<comment type="caution">
    <text evidence="7">The sequence shown here is derived from an EMBL/GenBank/DDBJ whole genome shotgun (WGS) entry which is preliminary data.</text>
</comment>
<dbReference type="AlphaFoldDB" id="A0A816RYN1"/>
<dbReference type="Gene3D" id="3.30.40.10">
    <property type="entry name" value="Zinc/RING finger domain, C3HC4 (zinc finger)"/>
    <property type="match status" value="1"/>
</dbReference>
<dbReference type="InterPro" id="IPR047153">
    <property type="entry name" value="TRIM45/56/19-like"/>
</dbReference>
<dbReference type="SMART" id="SM00184">
    <property type="entry name" value="RING"/>
    <property type="match status" value="1"/>
</dbReference>
<keyword evidence="3" id="KW-0862">Zinc</keyword>
<evidence type="ECO:0000256" key="3">
    <source>
        <dbReference type="ARBA" id="ARBA00022833"/>
    </source>
</evidence>
<name>A0A816RYN1_9BILA</name>
<gene>
    <name evidence="7" type="ORF">MBJ925_LOCUS18669</name>
</gene>